<evidence type="ECO:0000256" key="4">
    <source>
        <dbReference type="ARBA" id="ARBA00022737"/>
    </source>
</evidence>
<evidence type="ECO:0000256" key="12">
    <source>
        <dbReference type="SAM" id="Phobius"/>
    </source>
</evidence>
<dbReference type="InterPro" id="IPR013783">
    <property type="entry name" value="Ig-like_fold"/>
</dbReference>
<evidence type="ECO:0000256" key="7">
    <source>
        <dbReference type="ARBA" id="ARBA00023136"/>
    </source>
</evidence>
<keyword evidence="7 12" id="KW-0472">Membrane</keyword>
<dbReference type="InterPro" id="IPR047012">
    <property type="entry name" value="ICAM_VCAM"/>
</dbReference>
<evidence type="ECO:0000256" key="10">
    <source>
        <dbReference type="ARBA" id="ARBA00023319"/>
    </source>
</evidence>
<dbReference type="Gene3D" id="2.60.40.10">
    <property type="entry name" value="Immunoglobulins"/>
    <property type="match status" value="1"/>
</dbReference>
<evidence type="ECO:0000313" key="14">
    <source>
        <dbReference type="EMBL" id="KAJ8798189.1"/>
    </source>
</evidence>
<dbReference type="Pfam" id="PF03921">
    <property type="entry name" value="ICAM_N"/>
    <property type="match status" value="1"/>
</dbReference>
<dbReference type="GO" id="GO:0005178">
    <property type="term" value="F:integrin binding"/>
    <property type="evidence" value="ECO:0007669"/>
    <property type="project" value="InterPro"/>
</dbReference>
<keyword evidence="9" id="KW-0325">Glycoprotein</keyword>
<evidence type="ECO:0000256" key="8">
    <source>
        <dbReference type="ARBA" id="ARBA00023157"/>
    </source>
</evidence>
<sequence length="291" mass="31883">MPGPSPGLHRALLGLWAALGLGLFGLSGLYPTFFEILGALLHPASSSGDSIISPVPSRGTSSRSAMHHGPRTGIFTTRNPRRPNLTNCRDSEALFPLHPEPWQPSPSAVPAVPFMSPAPRPLSVLFTRVWNPPLALLDSASSLFCPRFNHSLPSPGENRALRSQGGCSQAELAFLRAVVAQEPFWADLQPRVALVERGGSLWLNCSTNCPRPERGGLETSLRRNGTQRGLRWLARQLVDIREPETQPVCFFRCARRTLQARGLIRTFREFSEAKLLSLPSRPRPLGHGVLS</sequence>
<keyword evidence="4" id="KW-0677">Repeat</keyword>
<dbReference type="FunFam" id="2.60.40.10:FF:000194">
    <property type="entry name" value="Intercellular adhesion molecule 1"/>
    <property type="match status" value="1"/>
</dbReference>
<keyword evidence="6 12" id="KW-1133">Transmembrane helix</keyword>
<keyword evidence="15" id="KW-1185">Reference proteome</keyword>
<feature type="domain" description="Intercellular adhesion molecule N-terminal" evidence="13">
    <location>
        <begin position="184"/>
        <end position="263"/>
    </location>
</feature>
<evidence type="ECO:0000313" key="15">
    <source>
        <dbReference type="Proteomes" id="UP001159641"/>
    </source>
</evidence>
<proteinExistence type="predicted"/>
<evidence type="ECO:0000256" key="3">
    <source>
        <dbReference type="ARBA" id="ARBA00022729"/>
    </source>
</evidence>
<name>A0AB34I3X1_ESCRO</name>
<evidence type="ECO:0000256" key="11">
    <source>
        <dbReference type="SAM" id="MobiDB-lite"/>
    </source>
</evidence>
<dbReference type="PANTHER" id="PTHR13771:SF9">
    <property type="entry name" value="INTERCELLULAR ADHESION MOLECULE 5"/>
    <property type="match status" value="1"/>
</dbReference>
<keyword evidence="3" id="KW-0732">Signal</keyword>
<evidence type="ECO:0000256" key="6">
    <source>
        <dbReference type="ARBA" id="ARBA00022989"/>
    </source>
</evidence>
<evidence type="ECO:0000259" key="13">
    <source>
        <dbReference type="Pfam" id="PF03921"/>
    </source>
</evidence>
<comment type="caution">
    <text evidence="14">The sequence shown here is derived from an EMBL/GenBank/DDBJ whole genome shotgun (WGS) entry which is preliminary data.</text>
</comment>
<feature type="transmembrane region" description="Helical" evidence="12">
    <location>
        <begin position="12"/>
        <end position="33"/>
    </location>
</feature>
<dbReference type="InterPro" id="IPR036179">
    <property type="entry name" value="Ig-like_dom_sf"/>
</dbReference>
<feature type="region of interest" description="Disordered" evidence="11">
    <location>
        <begin position="54"/>
        <end position="83"/>
    </location>
</feature>
<comment type="subcellular location">
    <subcellularLocation>
        <location evidence="1">Membrane</location>
        <topology evidence="1">Single-pass type I membrane protein</topology>
    </subcellularLocation>
</comment>
<dbReference type="EMBL" id="JAIQCJ010000082">
    <property type="protein sequence ID" value="KAJ8798189.1"/>
    <property type="molecule type" value="Genomic_DNA"/>
</dbReference>
<dbReference type="InterPro" id="IPR013768">
    <property type="entry name" value="ICAM_N"/>
</dbReference>
<dbReference type="PANTHER" id="PTHR13771">
    <property type="entry name" value="INTERCELLULAR ADHESION MOLECULE"/>
    <property type="match status" value="1"/>
</dbReference>
<reference evidence="14 15" key="1">
    <citation type="submission" date="2022-11" db="EMBL/GenBank/DDBJ databases">
        <title>Whole genome sequence of Eschrichtius robustus ER-17-0199.</title>
        <authorList>
            <person name="Bruniche-Olsen A."/>
            <person name="Black A.N."/>
            <person name="Fields C.J."/>
            <person name="Walden K."/>
            <person name="Dewoody J.A."/>
        </authorList>
    </citation>
    <scope>NUCLEOTIDE SEQUENCE [LARGE SCALE GENOMIC DNA]</scope>
    <source>
        <strain evidence="14">ER-17-0199</strain>
        <tissue evidence="14">Blubber</tissue>
    </source>
</reference>
<evidence type="ECO:0000256" key="5">
    <source>
        <dbReference type="ARBA" id="ARBA00022889"/>
    </source>
</evidence>
<dbReference type="GO" id="GO:0005886">
    <property type="term" value="C:plasma membrane"/>
    <property type="evidence" value="ECO:0007669"/>
    <property type="project" value="TreeGrafter"/>
</dbReference>
<dbReference type="AlphaFoldDB" id="A0AB34I3X1"/>
<keyword evidence="5" id="KW-0130">Cell adhesion</keyword>
<gene>
    <name evidence="14" type="ORF">J1605_016822</name>
</gene>
<accession>A0AB34I3X1</accession>
<organism evidence="14 15">
    <name type="scientific">Eschrichtius robustus</name>
    <name type="common">California gray whale</name>
    <name type="synonym">Eschrichtius gibbosus</name>
    <dbReference type="NCBI Taxonomy" id="9764"/>
    <lineage>
        <taxon>Eukaryota</taxon>
        <taxon>Metazoa</taxon>
        <taxon>Chordata</taxon>
        <taxon>Craniata</taxon>
        <taxon>Vertebrata</taxon>
        <taxon>Euteleostomi</taxon>
        <taxon>Mammalia</taxon>
        <taxon>Eutheria</taxon>
        <taxon>Laurasiatheria</taxon>
        <taxon>Artiodactyla</taxon>
        <taxon>Whippomorpha</taxon>
        <taxon>Cetacea</taxon>
        <taxon>Mysticeti</taxon>
        <taxon>Eschrichtiidae</taxon>
        <taxon>Eschrichtius</taxon>
    </lineage>
</organism>
<keyword evidence="8" id="KW-1015">Disulfide bond</keyword>
<dbReference type="GO" id="GO:0007155">
    <property type="term" value="P:cell adhesion"/>
    <property type="evidence" value="ECO:0007669"/>
    <property type="project" value="UniProtKB-KW"/>
</dbReference>
<evidence type="ECO:0000256" key="9">
    <source>
        <dbReference type="ARBA" id="ARBA00023180"/>
    </source>
</evidence>
<dbReference type="Proteomes" id="UP001159641">
    <property type="component" value="Unassembled WGS sequence"/>
</dbReference>
<dbReference type="SUPFAM" id="SSF48726">
    <property type="entry name" value="Immunoglobulin"/>
    <property type="match status" value="1"/>
</dbReference>
<evidence type="ECO:0000256" key="2">
    <source>
        <dbReference type="ARBA" id="ARBA00022692"/>
    </source>
</evidence>
<feature type="compositionally biased region" description="Polar residues" evidence="11">
    <location>
        <begin position="74"/>
        <end position="83"/>
    </location>
</feature>
<keyword evidence="10" id="KW-0393">Immunoglobulin domain</keyword>
<protein>
    <recommendedName>
        <fullName evidence="13">Intercellular adhesion molecule N-terminal domain-containing protein</fullName>
    </recommendedName>
</protein>
<evidence type="ECO:0000256" key="1">
    <source>
        <dbReference type="ARBA" id="ARBA00004479"/>
    </source>
</evidence>
<keyword evidence="2 12" id="KW-0812">Transmembrane</keyword>